<proteinExistence type="predicted"/>
<feature type="compositionally biased region" description="Polar residues" evidence="7">
    <location>
        <begin position="1056"/>
        <end position="1072"/>
    </location>
</feature>
<dbReference type="Pfam" id="PF05225">
    <property type="entry name" value="HTH_psq"/>
    <property type="match status" value="2"/>
</dbReference>
<evidence type="ECO:0000256" key="4">
    <source>
        <dbReference type="ARBA" id="ARBA00023163"/>
    </source>
</evidence>
<feature type="DNA-binding region" description="H-T-H motif" evidence="6">
    <location>
        <begin position="442"/>
        <end position="462"/>
    </location>
</feature>
<evidence type="ECO:0000259" key="8">
    <source>
        <dbReference type="PROSITE" id="PS50960"/>
    </source>
</evidence>
<dbReference type="EMBL" id="JABDTM020028659">
    <property type="protein sequence ID" value="KAH0808577.1"/>
    <property type="molecule type" value="Genomic_DNA"/>
</dbReference>
<evidence type="ECO:0000256" key="7">
    <source>
        <dbReference type="SAM" id="MobiDB-lite"/>
    </source>
</evidence>
<dbReference type="GO" id="GO:0003677">
    <property type="term" value="F:DNA binding"/>
    <property type="evidence" value="ECO:0007669"/>
    <property type="project" value="UniProtKB-UniRule"/>
</dbReference>
<feature type="compositionally biased region" description="Basic and acidic residues" evidence="7">
    <location>
        <begin position="164"/>
        <end position="175"/>
    </location>
</feature>
<dbReference type="GO" id="GO:0005634">
    <property type="term" value="C:nucleus"/>
    <property type="evidence" value="ECO:0007669"/>
    <property type="project" value="UniProtKB-SubCell"/>
</dbReference>
<evidence type="ECO:0000256" key="5">
    <source>
        <dbReference type="ARBA" id="ARBA00023242"/>
    </source>
</evidence>
<name>A0A8J6H753_TENMO</name>
<feature type="region of interest" description="Disordered" evidence="7">
    <location>
        <begin position="587"/>
        <end position="626"/>
    </location>
</feature>
<dbReference type="GO" id="GO:0006357">
    <property type="term" value="P:regulation of transcription by RNA polymerase II"/>
    <property type="evidence" value="ECO:0007669"/>
    <property type="project" value="TreeGrafter"/>
</dbReference>
<gene>
    <name evidence="9" type="ORF">GEV33_014215</name>
</gene>
<feature type="region of interest" description="Disordered" evidence="7">
    <location>
        <begin position="365"/>
        <end position="395"/>
    </location>
</feature>
<feature type="region of interest" description="Disordered" evidence="7">
    <location>
        <begin position="652"/>
        <end position="674"/>
    </location>
</feature>
<feature type="region of interest" description="Disordered" evidence="7">
    <location>
        <begin position="256"/>
        <end position="305"/>
    </location>
</feature>
<dbReference type="PANTHER" id="PTHR21545:SF13">
    <property type="entry name" value="ECDYSONE-INDUCED PROTEIN 93F, ISOFORM C"/>
    <property type="match status" value="1"/>
</dbReference>
<keyword evidence="3 6" id="KW-0238">DNA-binding</keyword>
<evidence type="ECO:0000256" key="2">
    <source>
        <dbReference type="ARBA" id="ARBA00023015"/>
    </source>
</evidence>
<evidence type="ECO:0000256" key="3">
    <source>
        <dbReference type="ARBA" id="ARBA00023125"/>
    </source>
</evidence>
<evidence type="ECO:0000256" key="1">
    <source>
        <dbReference type="ARBA" id="ARBA00004123"/>
    </source>
</evidence>
<keyword evidence="4" id="KW-0804">Transcription</keyword>
<feature type="compositionally biased region" description="Polar residues" evidence="7">
    <location>
        <begin position="193"/>
        <end position="204"/>
    </location>
</feature>
<evidence type="ECO:0000313" key="9">
    <source>
        <dbReference type="EMBL" id="KAH0808577.1"/>
    </source>
</evidence>
<evidence type="ECO:0000256" key="6">
    <source>
        <dbReference type="PROSITE-ProRule" id="PRU00320"/>
    </source>
</evidence>
<feature type="compositionally biased region" description="Pro residues" evidence="7">
    <location>
        <begin position="733"/>
        <end position="742"/>
    </location>
</feature>
<feature type="region of interest" description="Disordered" evidence="7">
    <location>
        <begin position="472"/>
        <end position="498"/>
    </location>
</feature>
<reference evidence="9" key="1">
    <citation type="journal article" date="2020" name="J Insects Food Feed">
        <title>The yellow mealworm (Tenebrio molitor) genome: a resource for the emerging insects as food and feed industry.</title>
        <authorList>
            <person name="Eriksson T."/>
            <person name="Andere A."/>
            <person name="Kelstrup H."/>
            <person name="Emery V."/>
            <person name="Picard C."/>
        </authorList>
    </citation>
    <scope>NUCLEOTIDE SEQUENCE</scope>
    <source>
        <strain evidence="9">Stoneville</strain>
        <tissue evidence="9">Whole head</tissue>
    </source>
</reference>
<feature type="compositionally biased region" description="Polar residues" evidence="7">
    <location>
        <begin position="152"/>
        <end position="163"/>
    </location>
</feature>
<dbReference type="FunFam" id="1.10.10.60:FF:000019">
    <property type="entry name" value="Ligand-dependent corepressor isoform 1"/>
    <property type="match status" value="1"/>
</dbReference>
<feature type="compositionally biased region" description="Polar residues" evidence="7">
    <location>
        <begin position="1130"/>
        <end position="1142"/>
    </location>
</feature>
<dbReference type="SUPFAM" id="SSF46689">
    <property type="entry name" value="Homeodomain-like"/>
    <property type="match status" value="2"/>
</dbReference>
<feature type="domain" description="HTH psq-type" evidence="8">
    <location>
        <begin position="753"/>
        <end position="805"/>
    </location>
</feature>
<feature type="compositionally biased region" description="Low complexity" evidence="7">
    <location>
        <begin position="1081"/>
        <end position="1092"/>
    </location>
</feature>
<feature type="compositionally biased region" description="Polar residues" evidence="7">
    <location>
        <begin position="1"/>
        <end position="18"/>
    </location>
</feature>
<organism evidence="9 10">
    <name type="scientific">Tenebrio molitor</name>
    <name type="common">Yellow mealworm beetle</name>
    <dbReference type="NCBI Taxonomy" id="7067"/>
    <lineage>
        <taxon>Eukaryota</taxon>
        <taxon>Metazoa</taxon>
        <taxon>Ecdysozoa</taxon>
        <taxon>Arthropoda</taxon>
        <taxon>Hexapoda</taxon>
        <taxon>Insecta</taxon>
        <taxon>Pterygota</taxon>
        <taxon>Neoptera</taxon>
        <taxon>Endopterygota</taxon>
        <taxon>Coleoptera</taxon>
        <taxon>Polyphaga</taxon>
        <taxon>Cucujiformia</taxon>
        <taxon>Tenebrionidae</taxon>
        <taxon>Tenebrio</taxon>
    </lineage>
</organism>
<feature type="compositionally biased region" description="Acidic residues" evidence="7">
    <location>
        <begin position="482"/>
        <end position="498"/>
    </location>
</feature>
<dbReference type="InterPro" id="IPR009057">
    <property type="entry name" value="Homeodomain-like_sf"/>
</dbReference>
<feature type="region of interest" description="Disordered" evidence="7">
    <location>
        <begin position="961"/>
        <end position="981"/>
    </location>
</feature>
<feature type="compositionally biased region" description="Polar residues" evidence="7">
    <location>
        <begin position="652"/>
        <end position="665"/>
    </location>
</feature>
<feature type="region of interest" description="Disordered" evidence="7">
    <location>
        <begin position="691"/>
        <end position="766"/>
    </location>
</feature>
<feature type="region of interest" description="Disordered" evidence="7">
    <location>
        <begin position="152"/>
        <end position="232"/>
    </location>
</feature>
<feature type="region of interest" description="Disordered" evidence="7">
    <location>
        <begin position="805"/>
        <end position="826"/>
    </location>
</feature>
<feature type="compositionally biased region" description="Basic and acidic residues" evidence="7">
    <location>
        <begin position="697"/>
        <end position="710"/>
    </location>
</feature>
<evidence type="ECO:0000313" key="10">
    <source>
        <dbReference type="Proteomes" id="UP000719412"/>
    </source>
</evidence>
<accession>A0A8J6H753</accession>
<feature type="compositionally biased region" description="Basic and acidic residues" evidence="7">
    <location>
        <begin position="812"/>
        <end position="826"/>
    </location>
</feature>
<feature type="DNA-binding region" description="H-T-H motif" evidence="6">
    <location>
        <begin position="781"/>
        <end position="801"/>
    </location>
</feature>
<feature type="compositionally biased region" description="Basic residues" evidence="7">
    <location>
        <begin position="294"/>
        <end position="303"/>
    </location>
</feature>
<feature type="compositionally biased region" description="Basic and acidic residues" evidence="7">
    <location>
        <begin position="263"/>
        <end position="276"/>
    </location>
</feature>
<feature type="compositionally biased region" description="Basic and acidic residues" evidence="7">
    <location>
        <begin position="214"/>
        <end position="232"/>
    </location>
</feature>
<feature type="compositionally biased region" description="Polar residues" evidence="7">
    <location>
        <begin position="592"/>
        <end position="611"/>
    </location>
</feature>
<comment type="subcellular location">
    <subcellularLocation>
        <location evidence="1 6">Nucleus</location>
    </subcellularLocation>
</comment>
<dbReference type="Gene3D" id="1.10.10.60">
    <property type="entry name" value="Homeodomain-like"/>
    <property type="match status" value="2"/>
</dbReference>
<keyword evidence="10" id="KW-1185">Reference proteome</keyword>
<dbReference type="PANTHER" id="PTHR21545">
    <property type="entry name" value="TRANSCRIPTION FACTOR MLR1/2"/>
    <property type="match status" value="1"/>
</dbReference>
<sequence length="1142" mass="126252">MVFSQPPVTQNQKSSGFPSDQRHSKLGHRSKPVFPAEARFLPRRQLDPDRAQRAAIRAVPQHRNGKDGTFPDDLRHIHHMAGPALRNGGGTMQMTANYTPITQQKKRLIGCNSGEKAAALHTSGLERIAEELMGRRKWKLYQESMSRSYLQPLNNNVKTTPRTNLDDHHHYKEETPDPAVQNHHHHHIHQKDNTATTYTSSSTPKNDDDGGDAATERKEKENEKRTQEVEDRLKDWTPQTKCYFCVDGKLDSEHTAHGVLSPRHSDSDSSDSHSDNEVPPSLTPSATGSLLNNNHHHHRHRNVHPVAPANMTTIESVTSMAALAAAFSGGNSPGMTAPHLPFYAPSILSHNWYLANLARSSQAERLEHQDKVGSGEQPLDLSKGASNSSDRMPINSVRLPTLDTKHIFKAKPRMSAVAGRRTYTEDELQAALRDIQSGKLGTRRAAVIYGIPRSTLRNKVYKLALERERESHLNSATPLKLDEEEAMEDDKELSGAEEEKEVEKALQAPLCDILRFSQMEIPPEAVKALLQKNKEGQEAWAGLEHSEVGPYIQNLLLASQNLLANQKPMENSVLKSVVPEFLKQMMTDDQTKSNGDNVTRPSPSNSVITRQPKSESDMEAEESPSNVILKIPSFKPTSSKNGCDLFRNTAETGSMVSPPVTSESGSPPILPGKGMTIKDVKDVIAQSISQKFQQNLEPRRPPMMEMDFKRGGFTPPLSGGISVIKTQDLTRPYQPPPKPQQNPTPNSGGKGTRPKRGKYRNYDRDSLVEAVRAVQRGEMSVHRAGSYYGVPHSTLEYKVKERHLMRPRKRDPKPNPVDEKIASLKQNDIRAQEKLKPMMKPPQKFPPTATSPNGMKLPIFEPGMAPLAGYNPPPFPFWPHPGFHHLPLEYSRPIPPNPEFFASQMMQKLQEESSRGIGPQTAAPPNAPALAKSARQIAESLLDGTGSNGSFLDGIIRSSLESGVPTTDKSPKEDKNVPVENLSNKALLDQLCRNSRLTPLSKPAITPEANSSGDESYRKGPSPLNFTAGGCNSKDGHHQTDTSPPRYEGADLHTIELSNDSNESTERNPNLSSREEPSTTPPTTTATSTPPARIYLKKDLANPDNLQPEMLMRFRDVLPDMERNGVSEGITGSASDNDAPQD</sequence>
<dbReference type="AlphaFoldDB" id="A0A8J6H753"/>
<keyword evidence="5 6" id="KW-0539">Nucleus</keyword>
<feature type="region of interest" description="Disordered" evidence="7">
    <location>
        <begin position="998"/>
        <end position="1101"/>
    </location>
</feature>
<feature type="region of interest" description="Disordered" evidence="7">
    <location>
        <begin position="1122"/>
        <end position="1142"/>
    </location>
</feature>
<dbReference type="InterPro" id="IPR007889">
    <property type="entry name" value="HTH_Psq"/>
</dbReference>
<dbReference type="Proteomes" id="UP000719412">
    <property type="component" value="Unassembled WGS sequence"/>
</dbReference>
<feature type="region of interest" description="Disordered" evidence="7">
    <location>
        <begin position="1"/>
        <end position="39"/>
    </location>
</feature>
<comment type="caution">
    <text evidence="9">The sequence shown here is derived from an EMBL/GenBank/DDBJ whole genome shotgun (WGS) entry which is preliminary data.</text>
</comment>
<feature type="domain" description="HTH psq-type" evidence="8">
    <location>
        <begin position="414"/>
        <end position="466"/>
    </location>
</feature>
<dbReference type="PROSITE" id="PS50960">
    <property type="entry name" value="HTH_PSQ"/>
    <property type="match status" value="2"/>
</dbReference>
<keyword evidence="2" id="KW-0805">Transcription regulation</keyword>
<protein>
    <recommendedName>
        <fullName evidence="8">HTH psq-type domain-containing protein</fullName>
    </recommendedName>
</protein>
<reference evidence="9" key="2">
    <citation type="submission" date="2021-08" db="EMBL/GenBank/DDBJ databases">
        <authorList>
            <person name="Eriksson T."/>
        </authorList>
    </citation>
    <scope>NUCLEOTIDE SEQUENCE</scope>
    <source>
        <strain evidence="9">Stoneville</strain>
        <tissue evidence="9">Whole head</tissue>
    </source>
</reference>